<dbReference type="Gene3D" id="3.40.30.10">
    <property type="entry name" value="Glutaredoxin"/>
    <property type="match status" value="1"/>
</dbReference>
<reference evidence="8" key="2">
    <citation type="journal article" date="2021" name="PeerJ">
        <title>Extensive microbial diversity within the chicken gut microbiome revealed by metagenomics and culture.</title>
        <authorList>
            <person name="Gilroy R."/>
            <person name="Ravi A."/>
            <person name="Getino M."/>
            <person name="Pursley I."/>
            <person name="Horton D.L."/>
            <person name="Alikhan N.F."/>
            <person name="Baker D."/>
            <person name="Gharbi K."/>
            <person name="Hall N."/>
            <person name="Watson M."/>
            <person name="Adriaenssens E.M."/>
            <person name="Foster-Nyarko E."/>
            <person name="Jarju S."/>
            <person name="Secka A."/>
            <person name="Antonio M."/>
            <person name="Oren A."/>
            <person name="Chaudhuri R.R."/>
            <person name="La Ragione R."/>
            <person name="Hildebrand F."/>
            <person name="Pallen M.J."/>
        </authorList>
    </citation>
    <scope>NUCLEOTIDE SEQUENCE</scope>
    <source>
        <strain evidence="8">23406</strain>
    </source>
</reference>
<dbReference type="Gene3D" id="1.10.10.1590">
    <property type="entry name" value="NADH-quinone oxidoreductase subunit E"/>
    <property type="match status" value="1"/>
</dbReference>
<comment type="similarity">
    <text evidence="1">Belongs to the complex I 24 kDa subunit family.</text>
</comment>
<evidence type="ECO:0000313" key="8">
    <source>
        <dbReference type="EMBL" id="HIV00859.1"/>
    </source>
</evidence>
<dbReference type="Proteomes" id="UP000886891">
    <property type="component" value="Unassembled WGS sequence"/>
</dbReference>
<dbReference type="InterPro" id="IPR002023">
    <property type="entry name" value="NuoE-like"/>
</dbReference>
<dbReference type="PANTHER" id="PTHR43342:SF2">
    <property type="entry name" value="POTENTIAL NAD-REDUCING HYDROGENASE SUBUNIT"/>
    <property type="match status" value="1"/>
</dbReference>
<evidence type="ECO:0000256" key="7">
    <source>
        <dbReference type="PIRSR" id="PIRSR000216-1"/>
    </source>
</evidence>
<dbReference type="InterPro" id="IPR041921">
    <property type="entry name" value="NuoE_N"/>
</dbReference>
<dbReference type="InterPro" id="IPR036249">
    <property type="entry name" value="Thioredoxin-like_sf"/>
</dbReference>
<dbReference type="Pfam" id="PF01257">
    <property type="entry name" value="2Fe-2S_thioredx"/>
    <property type="match status" value="1"/>
</dbReference>
<keyword evidence="5 7" id="KW-0411">Iron-sulfur</keyword>
<keyword evidence="4 7" id="KW-0408">Iron</keyword>
<evidence type="ECO:0000256" key="6">
    <source>
        <dbReference type="ARBA" id="ARBA00034078"/>
    </source>
</evidence>
<feature type="binding site" evidence="7">
    <location>
        <position position="96"/>
    </location>
    <ligand>
        <name>[2Fe-2S] cluster</name>
        <dbReference type="ChEBI" id="CHEBI:190135"/>
    </ligand>
</feature>
<evidence type="ECO:0000256" key="4">
    <source>
        <dbReference type="ARBA" id="ARBA00023004"/>
    </source>
</evidence>
<sequence length="166" mass="17744">MAKIKFSNLPFVPKAEQKAQFEARLAELKGVPGALMPALQSAQEIFGYLPIEVQKQVADALDVSLEEVFGVATFYSQFTLNPRGEFQVAVCLGTACYVKGAGDLVAAIRKNLNIEEGSDCTSDGKFSLVETRCIGCCGLAPVLTVNGNVYGKLSTADIDGILAQYK</sequence>
<dbReference type="GO" id="GO:0046872">
    <property type="term" value="F:metal ion binding"/>
    <property type="evidence" value="ECO:0007669"/>
    <property type="project" value="UniProtKB-KW"/>
</dbReference>
<dbReference type="GO" id="GO:0051537">
    <property type="term" value="F:2 iron, 2 sulfur cluster binding"/>
    <property type="evidence" value="ECO:0007669"/>
    <property type="project" value="UniProtKB-KW"/>
</dbReference>
<evidence type="ECO:0000313" key="9">
    <source>
        <dbReference type="Proteomes" id="UP000886891"/>
    </source>
</evidence>
<dbReference type="CDD" id="cd03064">
    <property type="entry name" value="TRX_Fd_NuoE"/>
    <property type="match status" value="1"/>
</dbReference>
<reference evidence="8" key="1">
    <citation type="submission" date="2020-10" db="EMBL/GenBank/DDBJ databases">
        <authorList>
            <person name="Gilroy R."/>
        </authorList>
    </citation>
    <scope>NUCLEOTIDE SEQUENCE</scope>
    <source>
        <strain evidence="8">23406</strain>
    </source>
</reference>
<evidence type="ECO:0000256" key="3">
    <source>
        <dbReference type="ARBA" id="ARBA00022723"/>
    </source>
</evidence>
<name>A0A9D1NDU1_9FIRM</name>
<gene>
    <name evidence="8" type="ORF">IAB14_07085</name>
</gene>
<evidence type="ECO:0000256" key="1">
    <source>
        <dbReference type="ARBA" id="ARBA00010643"/>
    </source>
</evidence>
<comment type="cofactor">
    <cofactor evidence="6">
        <name>[2Fe-2S] cluster</name>
        <dbReference type="ChEBI" id="CHEBI:190135"/>
    </cofactor>
</comment>
<feature type="binding site" evidence="7">
    <location>
        <position position="91"/>
    </location>
    <ligand>
        <name>[2Fe-2S] cluster</name>
        <dbReference type="ChEBI" id="CHEBI:190135"/>
    </ligand>
</feature>
<evidence type="ECO:0000256" key="2">
    <source>
        <dbReference type="ARBA" id="ARBA00022714"/>
    </source>
</evidence>
<dbReference type="GO" id="GO:0016491">
    <property type="term" value="F:oxidoreductase activity"/>
    <property type="evidence" value="ECO:0007669"/>
    <property type="project" value="InterPro"/>
</dbReference>
<keyword evidence="3 7" id="KW-0479">Metal-binding</keyword>
<dbReference type="InterPro" id="IPR028431">
    <property type="entry name" value="NADP_DH_HndA-like"/>
</dbReference>
<accession>A0A9D1NDU1</accession>
<evidence type="ECO:0000256" key="5">
    <source>
        <dbReference type="ARBA" id="ARBA00023014"/>
    </source>
</evidence>
<dbReference type="SUPFAM" id="SSF52833">
    <property type="entry name" value="Thioredoxin-like"/>
    <property type="match status" value="1"/>
</dbReference>
<comment type="cofactor">
    <cofactor evidence="7">
        <name>[2Fe-2S] cluster</name>
        <dbReference type="ChEBI" id="CHEBI:190135"/>
    </cofactor>
    <text evidence="7">Binds 1 [2Fe-2S] cluster.</text>
</comment>
<organism evidence="8 9">
    <name type="scientific">Candidatus Stercoripulliclostridium merdipullorum</name>
    <dbReference type="NCBI Taxonomy" id="2840952"/>
    <lineage>
        <taxon>Bacteria</taxon>
        <taxon>Bacillati</taxon>
        <taxon>Bacillota</taxon>
        <taxon>Clostridia</taxon>
        <taxon>Eubacteriales</taxon>
        <taxon>Candidatus Stercoripulliclostridium</taxon>
    </lineage>
</organism>
<comment type="caution">
    <text evidence="8">The sequence shown here is derived from an EMBL/GenBank/DDBJ whole genome shotgun (WGS) entry which is preliminary data.</text>
</comment>
<proteinExistence type="inferred from homology"/>
<feature type="binding site" evidence="7">
    <location>
        <position position="133"/>
    </location>
    <ligand>
        <name>[2Fe-2S] cluster</name>
        <dbReference type="ChEBI" id="CHEBI:190135"/>
    </ligand>
</feature>
<dbReference type="InterPro" id="IPR042128">
    <property type="entry name" value="NuoE_dom"/>
</dbReference>
<dbReference type="EMBL" id="DVOH01000057">
    <property type="protein sequence ID" value="HIV00859.1"/>
    <property type="molecule type" value="Genomic_DNA"/>
</dbReference>
<feature type="binding site" evidence="7">
    <location>
        <position position="137"/>
    </location>
    <ligand>
        <name>[2Fe-2S] cluster</name>
        <dbReference type="ChEBI" id="CHEBI:190135"/>
    </ligand>
</feature>
<dbReference type="PIRSF" id="PIRSF000216">
    <property type="entry name" value="NADH_DH_24kDa"/>
    <property type="match status" value="1"/>
</dbReference>
<protein>
    <submittedName>
        <fullName evidence="8">NAD(P)H-dependent oxidoreductase subunit E</fullName>
    </submittedName>
</protein>
<dbReference type="AlphaFoldDB" id="A0A9D1NDU1"/>
<keyword evidence="2 7" id="KW-0001">2Fe-2S</keyword>
<dbReference type="PANTHER" id="PTHR43342">
    <property type="entry name" value="NADH-QUINONE OXIDOREDUCTASE, E SUBUNIT"/>
    <property type="match status" value="1"/>
</dbReference>